<feature type="signal peptide" evidence="2">
    <location>
        <begin position="1"/>
        <end position="18"/>
    </location>
</feature>
<keyword evidence="2" id="KW-0732">Signal</keyword>
<keyword evidence="4" id="KW-1185">Reference proteome</keyword>
<name>A0ABT2MDH9_9MYCO</name>
<evidence type="ECO:0000256" key="1">
    <source>
        <dbReference type="SAM" id="MobiDB-lite"/>
    </source>
</evidence>
<reference evidence="4" key="1">
    <citation type="submission" date="2023-07" db="EMBL/GenBank/DDBJ databases">
        <authorList>
            <person name="Deng Y."/>
            <person name="Zhang Y.-Q."/>
        </authorList>
    </citation>
    <scope>NUCLEOTIDE SEQUENCE [LARGE SCALE GENOMIC DNA]</scope>
    <source>
        <strain evidence="4">CPCC 205710</strain>
    </source>
</reference>
<comment type="caution">
    <text evidence="3">The sequence shown here is derived from an EMBL/GenBank/DDBJ whole genome shotgun (WGS) entry which is preliminary data.</text>
</comment>
<feature type="chain" id="PRO_5046703318" description="DUF11 domain-containing protein" evidence="2">
    <location>
        <begin position="19"/>
        <end position="232"/>
    </location>
</feature>
<sequence>MKCRLALIAAAVAVVAPACSTNAPEAAPTASTVTVTAPAPSGPTTAAPSSSPTAPVSSGDAGCPVNPANAPVPTVERYDTVPEADQVSVALGGLASDTVRPGAAPIEFEVTVCNDSPVSYPSVGLTVFLEQCSCAPGPLPIARGSVETLDPVTGTWTASDYPSAGTGMDYLGAFMNVQPLPKGKALTLRYRFALDANMVDGEGGVAATAVTADGTLNGLGTARRPFTVSTSG</sequence>
<evidence type="ECO:0000256" key="2">
    <source>
        <dbReference type="SAM" id="SignalP"/>
    </source>
</evidence>
<evidence type="ECO:0008006" key="5">
    <source>
        <dbReference type="Google" id="ProtNLM"/>
    </source>
</evidence>
<evidence type="ECO:0000313" key="3">
    <source>
        <dbReference type="EMBL" id="MCT7660318.1"/>
    </source>
</evidence>
<organism evidence="3 4">
    <name type="scientific">Mycobacterium deserti</name>
    <dbReference type="NCBI Taxonomy" id="2978347"/>
    <lineage>
        <taxon>Bacteria</taxon>
        <taxon>Bacillati</taxon>
        <taxon>Actinomycetota</taxon>
        <taxon>Actinomycetes</taxon>
        <taxon>Mycobacteriales</taxon>
        <taxon>Mycobacteriaceae</taxon>
        <taxon>Mycobacterium</taxon>
    </lineage>
</organism>
<dbReference type="Proteomes" id="UP001206639">
    <property type="component" value="Unassembled WGS sequence"/>
</dbReference>
<proteinExistence type="predicted"/>
<dbReference type="RefSeq" id="WP_260994370.1">
    <property type="nucleotide sequence ID" value="NZ_JAODWD010000004.1"/>
</dbReference>
<protein>
    <recommendedName>
        <fullName evidence="5">DUF11 domain-containing protein</fullName>
    </recommendedName>
</protein>
<gene>
    <name evidence="3" type="ORF">N4S67_18045</name>
</gene>
<accession>A0ABT2MDH9</accession>
<evidence type="ECO:0000313" key="4">
    <source>
        <dbReference type="Proteomes" id="UP001206639"/>
    </source>
</evidence>
<dbReference type="EMBL" id="JAODWD010000004">
    <property type="protein sequence ID" value="MCT7660318.1"/>
    <property type="molecule type" value="Genomic_DNA"/>
</dbReference>
<feature type="region of interest" description="Disordered" evidence="1">
    <location>
        <begin position="23"/>
        <end position="70"/>
    </location>
</feature>